<evidence type="ECO:0000256" key="7">
    <source>
        <dbReference type="ARBA" id="ARBA00023157"/>
    </source>
</evidence>
<dbReference type="GO" id="GO:0098552">
    <property type="term" value="C:side of membrane"/>
    <property type="evidence" value="ECO:0007669"/>
    <property type="project" value="UniProtKB-KW"/>
</dbReference>
<keyword evidence="11" id="KW-0472">Membrane</keyword>
<keyword evidence="15" id="KW-1185">Reference proteome</keyword>
<dbReference type="Proteomes" id="UP000256328">
    <property type="component" value="Unassembled WGS sequence"/>
</dbReference>
<dbReference type="InterPro" id="IPR008427">
    <property type="entry name" value="Extracellular_membr_CFEM_dom"/>
</dbReference>
<dbReference type="OrthoDB" id="3767534at2759"/>
<evidence type="ECO:0000256" key="9">
    <source>
        <dbReference type="PROSITE-ProRule" id="PRU01356"/>
    </source>
</evidence>
<evidence type="ECO:0000256" key="12">
    <source>
        <dbReference type="SAM" id="SignalP"/>
    </source>
</evidence>
<evidence type="ECO:0000256" key="11">
    <source>
        <dbReference type="SAM" id="Phobius"/>
    </source>
</evidence>
<dbReference type="Pfam" id="PF05730">
    <property type="entry name" value="CFEM"/>
    <property type="match status" value="1"/>
</dbReference>
<dbReference type="AlphaFoldDB" id="A0A3D8RW38"/>
<feature type="domain" description="CFEM" evidence="13">
    <location>
        <begin position="6"/>
        <end position="121"/>
    </location>
</feature>
<feature type="binding site" description="axial binding residue" evidence="9">
    <location>
        <position position="52"/>
    </location>
    <ligand>
        <name>heme</name>
        <dbReference type="ChEBI" id="CHEBI:30413"/>
    </ligand>
    <ligandPart>
        <name>Fe</name>
        <dbReference type="ChEBI" id="CHEBI:18248"/>
    </ligandPart>
</feature>
<evidence type="ECO:0000256" key="8">
    <source>
        <dbReference type="ARBA" id="ARBA00023288"/>
    </source>
</evidence>
<name>A0A3D8RW38_9HELO</name>
<accession>A0A3D8RW38</accession>
<feature type="region of interest" description="Disordered" evidence="10">
    <location>
        <begin position="376"/>
        <end position="432"/>
    </location>
</feature>
<organism evidence="14 15">
    <name type="scientific">Coleophoma crateriformis</name>
    <dbReference type="NCBI Taxonomy" id="565419"/>
    <lineage>
        <taxon>Eukaryota</taxon>
        <taxon>Fungi</taxon>
        <taxon>Dikarya</taxon>
        <taxon>Ascomycota</taxon>
        <taxon>Pezizomycotina</taxon>
        <taxon>Leotiomycetes</taxon>
        <taxon>Helotiales</taxon>
        <taxon>Dermateaceae</taxon>
        <taxon>Coleophoma</taxon>
    </lineage>
</organism>
<keyword evidence="8" id="KW-0449">Lipoprotein</keyword>
<keyword evidence="5" id="KW-0336">GPI-anchor</keyword>
<dbReference type="GO" id="GO:0046872">
    <property type="term" value="F:metal ion binding"/>
    <property type="evidence" value="ECO:0007669"/>
    <property type="project" value="UniProtKB-UniRule"/>
</dbReference>
<keyword evidence="9" id="KW-0349">Heme</keyword>
<keyword evidence="11" id="KW-1133">Transmembrane helix</keyword>
<evidence type="ECO:0000256" key="6">
    <source>
        <dbReference type="ARBA" id="ARBA00022729"/>
    </source>
</evidence>
<evidence type="ECO:0000256" key="2">
    <source>
        <dbReference type="ARBA" id="ARBA00004613"/>
    </source>
</evidence>
<evidence type="ECO:0000313" key="15">
    <source>
        <dbReference type="Proteomes" id="UP000256328"/>
    </source>
</evidence>
<keyword evidence="11" id="KW-0812">Transmembrane</keyword>
<evidence type="ECO:0000313" key="14">
    <source>
        <dbReference type="EMBL" id="RDW78196.1"/>
    </source>
</evidence>
<evidence type="ECO:0000256" key="5">
    <source>
        <dbReference type="ARBA" id="ARBA00022622"/>
    </source>
</evidence>
<feature type="disulfide bond" evidence="9">
    <location>
        <begin position="48"/>
        <end position="55"/>
    </location>
</feature>
<evidence type="ECO:0000256" key="3">
    <source>
        <dbReference type="ARBA" id="ARBA00010031"/>
    </source>
</evidence>
<evidence type="ECO:0000256" key="4">
    <source>
        <dbReference type="ARBA" id="ARBA00022525"/>
    </source>
</evidence>
<evidence type="ECO:0000259" key="13">
    <source>
        <dbReference type="PROSITE" id="PS52012"/>
    </source>
</evidence>
<proteinExistence type="inferred from homology"/>
<feature type="transmembrane region" description="Helical" evidence="11">
    <location>
        <begin position="236"/>
        <end position="257"/>
    </location>
</feature>
<feature type="region of interest" description="Disordered" evidence="10">
    <location>
        <begin position="302"/>
        <end position="345"/>
    </location>
</feature>
<protein>
    <recommendedName>
        <fullName evidence="13">CFEM domain-containing protein</fullName>
    </recommendedName>
</protein>
<feature type="chain" id="PRO_5017671632" description="CFEM domain-containing protein" evidence="12">
    <location>
        <begin position="22"/>
        <end position="565"/>
    </location>
</feature>
<keyword evidence="4" id="KW-0964">Secreted</keyword>
<keyword evidence="6 12" id="KW-0732">Signal</keyword>
<dbReference type="PROSITE" id="PS52012">
    <property type="entry name" value="CFEM"/>
    <property type="match status" value="1"/>
</dbReference>
<feature type="signal peptide" evidence="12">
    <location>
        <begin position="1"/>
        <end position="21"/>
    </location>
</feature>
<evidence type="ECO:0000256" key="10">
    <source>
        <dbReference type="SAM" id="MobiDB-lite"/>
    </source>
</evidence>
<comment type="caution">
    <text evidence="9">Lacks conserved residue(s) required for the propagation of feature annotation.</text>
</comment>
<dbReference type="EMBL" id="PDLN01000008">
    <property type="protein sequence ID" value="RDW78196.1"/>
    <property type="molecule type" value="Genomic_DNA"/>
</dbReference>
<feature type="compositionally biased region" description="Basic and acidic residues" evidence="10">
    <location>
        <begin position="314"/>
        <end position="331"/>
    </location>
</feature>
<keyword evidence="5" id="KW-0325">Glycoprotein</keyword>
<evidence type="ECO:0000256" key="1">
    <source>
        <dbReference type="ARBA" id="ARBA00004589"/>
    </source>
</evidence>
<reference evidence="14 15" key="1">
    <citation type="journal article" date="2018" name="IMA Fungus">
        <title>IMA Genome-F 9: Draft genome sequence of Annulohypoxylon stygium, Aspergillus mulundensis, Berkeleyomyces basicola (syn. Thielaviopsis basicola), Ceratocystis smalleyi, two Cercospora beticola strains, Coleophoma cylindrospora, Fusarium fracticaudum, Phialophora cf. hyalina, and Morchella septimelata.</title>
        <authorList>
            <person name="Wingfield B.D."/>
            <person name="Bills G.F."/>
            <person name="Dong Y."/>
            <person name="Huang W."/>
            <person name="Nel W.J."/>
            <person name="Swalarsk-Parry B.S."/>
            <person name="Vaghefi N."/>
            <person name="Wilken P.M."/>
            <person name="An Z."/>
            <person name="de Beer Z.W."/>
            <person name="De Vos L."/>
            <person name="Chen L."/>
            <person name="Duong T.A."/>
            <person name="Gao Y."/>
            <person name="Hammerbacher A."/>
            <person name="Kikkert J.R."/>
            <person name="Li Y."/>
            <person name="Li H."/>
            <person name="Li K."/>
            <person name="Li Q."/>
            <person name="Liu X."/>
            <person name="Ma X."/>
            <person name="Naidoo K."/>
            <person name="Pethybridge S.J."/>
            <person name="Sun J."/>
            <person name="Steenkamp E.T."/>
            <person name="van der Nest M.A."/>
            <person name="van Wyk S."/>
            <person name="Wingfield M.J."/>
            <person name="Xiong C."/>
            <person name="Yue Q."/>
            <person name="Zhang X."/>
        </authorList>
    </citation>
    <scope>NUCLEOTIDE SEQUENCE [LARGE SCALE GENOMIC DNA]</scope>
    <source>
        <strain evidence="14 15">BP5796</strain>
    </source>
</reference>
<comment type="similarity">
    <text evidence="3">Belongs to the RBT5 family.</text>
</comment>
<feature type="compositionally biased region" description="Polar residues" evidence="10">
    <location>
        <begin position="332"/>
        <end position="341"/>
    </location>
</feature>
<keyword evidence="7 9" id="KW-1015">Disulfide bond</keyword>
<keyword evidence="9" id="KW-0479">Metal-binding</keyword>
<gene>
    <name evidence="14" type="ORF">BP5796_06048</name>
</gene>
<keyword evidence="9" id="KW-0408">Iron</keyword>
<dbReference type="GO" id="GO:0005576">
    <property type="term" value="C:extracellular region"/>
    <property type="evidence" value="ECO:0007669"/>
    <property type="project" value="UniProtKB-SubCell"/>
</dbReference>
<comment type="caution">
    <text evidence="14">The sequence shown here is derived from an EMBL/GenBank/DDBJ whole genome shotgun (WGS) entry which is preliminary data.</text>
</comment>
<comment type="subcellular location">
    <subcellularLocation>
        <location evidence="1">Membrane</location>
        <topology evidence="1">Lipid-anchor</topology>
        <topology evidence="1">GPI-anchor</topology>
    </subcellularLocation>
    <subcellularLocation>
        <location evidence="2">Secreted</location>
    </subcellularLocation>
</comment>
<sequence>MRSLCSLAVCILLYVQIVVLAQTLQTELDLLPKCSSNCISSAATSIGCGTTDYACQCVNTTAIVGGTGLGESSTCLLNSCGRFIAKEAAFVFNRVCEILHGSSSSTSISSSSVLQTSSISSNLVIHSTSTSASSVIHSTSTSGSSVIHSTSIGSSSVIHSTSISFSSTIHSTTASYPMARFTPMTTSISISTLNQSSTLITSTSSTTQQTLMVSPSVLTLPTTQNNNDKLSPAARAGIAITISAVSLFITGFIMLLLRRRGRLSKTLREVPLPHGHKRYHSDASQITSEDVELPTRINIHRQVSVVSSHRRARGEHQEPEDRPQVPRKDFDNSSSHTSVSLTEIEHDHEVGLQRIRDSLVSVEVVEEFETGTKIQIISPQATRGPRESQISSSDESDVKSLGIVPISPAPTTRTAHTFGRPKSTTSTVPASEHDVPVPILSTTKDFFDAFPHPPPYSETAESRSTRASHLSAATELMPPTSRFSVSDTGASSSTHLSLPLSITTEAVPFSITAESMPLTLTTESMPLVANEPSPLNQNPFSPGDANFKAASDYFVLHRTLSQKQK</sequence>